<feature type="region of interest" description="Disordered" evidence="1">
    <location>
        <begin position="166"/>
        <end position="187"/>
    </location>
</feature>
<dbReference type="AlphaFoldDB" id="A0AA87ZB80"/>
<evidence type="ECO:0000313" key="3">
    <source>
        <dbReference type="Proteomes" id="UP001187192"/>
    </source>
</evidence>
<feature type="region of interest" description="Disordered" evidence="1">
    <location>
        <begin position="1"/>
        <end position="92"/>
    </location>
</feature>
<protein>
    <submittedName>
        <fullName evidence="2">Uncharacterized protein</fullName>
    </submittedName>
</protein>
<name>A0AA87ZB80_FICCA</name>
<keyword evidence="3" id="KW-1185">Reference proteome</keyword>
<gene>
    <name evidence="2" type="ORF">TIFTF001_041140</name>
</gene>
<dbReference type="Proteomes" id="UP001187192">
    <property type="component" value="Unassembled WGS sequence"/>
</dbReference>
<comment type="caution">
    <text evidence="2">The sequence shown here is derived from an EMBL/GenBank/DDBJ whole genome shotgun (WGS) entry which is preliminary data.</text>
</comment>
<accession>A0AA87ZB80</accession>
<organism evidence="2 3">
    <name type="scientific">Ficus carica</name>
    <name type="common">Common fig</name>
    <dbReference type="NCBI Taxonomy" id="3494"/>
    <lineage>
        <taxon>Eukaryota</taxon>
        <taxon>Viridiplantae</taxon>
        <taxon>Streptophyta</taxon>
        <taxon>Embryophyta</taxon>
        <taxon>Tracheophyta</taxon>
        <taxon>Spermatophyta</taxon>
        <taxon>Magnoliopsida</taxon>
        <taxon>eudicotyledons</taxon>
        <taxon>Gunneridae</taxon>
        <taxon>Pentapetalae</taxon>
        <taxon>rosids</taxon>
        <taxon>fabids</taxon>
        <taxon>Rosales</taxon>
        <taxon>Moraceae</taxon>
        <taxon>Ficeae</taxon>
        <taxon>Ficus</taxon>
    </lineage>
</organism>
<feature type="compositionally biased region" description="Low complexity" evidence="1">
    <location>
        <begin position="40"/>
        <end position="55"/>
    </location>
</feature>
<evidence type="ECO:0000313" key="2">
    <source>
        <dbReference type="EMBL" id="GMN28260.1"/>
    </source>
</evidence>
<proteinExistence type="predicted"/>
<feature type="compositionally biased region" description="Low complexity" evidence="1">
    <location>
        <begin position="1"/>
        <end position="29"/>
    </location>
</feature>
<reference evidence="2" key="1">
    <citation type="submission" date="2023-07" db="EMBL/GenBank/DDBJ databases">
        <title>draft genome sequence of fig (Ficus carica).</title>
        <authorList>
            <person name="Takahashi T."/>
            <person name="Nishimura K."/>
        </authorList>
    </citation>
    <scope>NUCLEOTIDE SEQUENCE</scope>
</reference>
<sequence>MMSSQNKTPSTSTTTSSSSSRLRASSTKSMMVMMKESPKRSTSAPTPTPKPVATTLNDNISTKPRRPKSGELVPDANNKKKNKYNNNNNNSKQVLLHEIKVENGIDKDLMIKDLEDQVVKLKLNELDKALAFNSDIQLQNHKLSQELAAAHSKIATLSPQRIRWRTSESQIQRHSKTHRQQARALGG</sequence>
<evidence type="ECO:0000256" key="1">
    <source>
        <dbReference type="SAM" id="MobiDB-lite"/>
    </source>
</evidence>
<dbReference type="EMBL" id="BTGU01001719">
    <property type="protein sequence ID" value="GMN28260.1"/>
    <property type="molecule type" value="Genomic_DNA"/>
</dbReference>